<sequence>MTNRFSPGSISTSNSPFAVCCTHSTSLSISSFVYPVTIIGHFVSSSRGNVSSHSAMLPGWLKPGWNSTKTSKYGSYGANVPVRCSVWKYSFALEILKRGAGRSKSMPNGLPGLRGGGGHSSEASPRAPTTNTRIGGGTCFWFLSVPSPPASAGWREYRVAAKLLSPSYLGDLSQRPHVVHRLELARVQKGVPIGKVDQRAFLLLEQLVLELRELPAGAQVVLVLVDLAKGIAHQHVVRVVVHPVVLAAVYRDPAVGTLEFDLVFADLMRHVDGADGALLDPPAQLSHVWQWGLRERVEEIVLCEGRQLEFRLRLRVPMRLFDEPDALLAALSVRHEWEARLRDLVDFIAVQEVEDRAEGPRCTGGRREWWAWRGTTRLSLAAQGRAFGGAAAQPARSIVRDRGGFIGRRGVLDHDLGGFRYRISRRGLIPNGGGLKSRKQNNIMASSAAAVPPEDEVRPFRIRVYRQGIVEQNPIAVEMSLSATVRDLKEKVKDVTSEPTDAQRLIHQGKQLEDDIGLREAFQYHLDDPNPITVHVVIRPPEEASSSSHPVRGFFHSSPSSSRQASGSTSAAASHAGPSRGHAASPLNPNLQPRGGAPQNDPAVNFNEEVTITTTSGSFFPNPNNRPGSTSSFRSGPPGGNGGPSQASRSANSSDSADNQHPPTHSTHTSSFAGTRSNGVYHRIVRTQTHTVRIRHQAHPGGTPSPPGGTAYSTGHSIGPSGTSFQGAHATPAGTSRAPSEPALGTPRAAAPGPRSESAGGTATFAFSNSNSPRADDANAFNTSALYENTNLTPNSFDVPNLPFGAAFPGMPSVDAASASLFGPPAIPEQQYWLLYSPDGPNSLLLSATPPPGPALPRRAPLGPVHLSPPPGWSLNEPLIDPPTLEPTGDLNAREAQLREQIEQTRTANLRRLAALNEQRRHLLDLQQQIANDMAGTQPQPAQQPLQPQAAQPQPQQVAQQQQPALQQLRRNPIEYILDTLAWFFGGNVDPAQPQQQQQQQREGIRNIANLVLDNAWLAVRLIFAVFILGGGRDTRRDLFLWLIFIIIFGTASLSSHRIPYPCLAAHLHEKANNG</sequence>
<feature type="region of interest" description="Disordered" evidence="1">
    <location>
        <begin position="543"/>
        <end position="677"/>
    </location>
</feature>
<feature type="transmembrane region" description="Helical" evidence="2">
    <location>
        <begin position="1039"/>
        <end position="1059"/>
    </location>
</feature>
<proteinExistence type="predicted"/>
<dbReference type="SMART" id="SM00213">
    <property type="entry name" value="UBQ"/>
    <property type="match status" value="1"/>
</dbReference>
<feature type="compositionally biased region" description="Low complexity" evidence="1">
    <location>
        <begin position="938"/>
        <end position="965"/>
    </location>
</feature>
<evidence type="ECO:0000259" key="3">
    <source>
        <dbReference type="PROSITE" id="PS50053"/>
    </source>
</evidence>
<dbReference type="Gene3D" id="3.10.20.90">
    <property type="entry name" value="Phosphatidylinositol 3-kinase Catalytic Subunit, Chain A, domain 1"/>
    <property type="match status" value="1"/>
</dbReference>
<dbReference type="InterPro" id="IPR000626">
    <property type="entry name" value="Ubiquitin-like_dom"/>
</dbReference>
<dbReference type="SUPFAM" id="SSF54236">
    <property type="entry name" value="Ubiquitin-like"/>
    <property type="match status" value="1"/>
</dbReference>
<dbReference type="PROSITE" id="PS50053">
    <property type="entry name" value="UBIQUITIN_2"/>
    <property type="match status" value="1"/>
</dbReference>
<evidence type="ECO:0000313" key="4">
    <source>
        <dbReference type="EMBL" id="KAJ6263559.1"/>
    </source>
</evidence>
<feature type="region of interest" description="Disordered" evidence="1">
    <location>
        <begin position="935"/>
        <end position="965"/>
    </location>
</feature>
<evidence type="ECO:0000256" key="2">
    <source>
        <dbReference type="SAM" id="Phobius"/>
    </source>
</evidence>
<feature type="compositionally biased region" description="Polar residues" evidence="1">
    <location>
        <begin position="608"/>
        <end position="630"/>
    </location>
</feature>
<name>A0AAD6NM18_DREDA</name>
<dbReference type="Proteomes" id="UP001221413">
    <property type="component" value="Unassembled WGS sequence"/>
</dbReference>
<gene>
    <name evidence="4" type="ORF">Dda_2123</name>
</gene>
<feature type="compositionally biased region" description="Polar residues" evidence="1">
    <location>
        <begin position="711"/>
        <end position="726"/>
    </location>
</feature>
<protein>
    <recommendedName>
        <fullName evidence="3">Ubiquitin-like domain-containing protein</fullName>
    </recommendedName>
</protein>
<dbReference type="InterPro" id="IPR029071">
    <property type="entry name" value="Ubiquitin-like_domsf"/>
</dbReference>
<feature type="compositionally biased region" description="Polar residues" evidence="1">
    <location>
        <begin position="759"/>
        <end position="771"/>
    </location>
</feature>
<accession>A0AAD6NM18</accession>
<feature type="region of interest" description="Disordered" evidence="1">
    <location>
        <begin position="691"/>
        <end position="771"/>
    </location>
</feature>
<keyword evidence="2" id="KW-0812">Transmembrane</keyword>
<feature type="compositionally biased region" description="Low complexity" evidence="1">
    <location>
        <begin position="644"/>
        <end position="660"/>
    </location>
</feature>
<dbReference type="EMBL" id="JAQGDS010000002">
    <property type="protein sequence ID" value="KAJ6263559.1"/>
    <property type="molecule type" value="Genomic_DNA"/>
</dbReference>
<evidence type="ECO:0000313" key="5">
    <source>
        <dbReference type="Proteomes" id="UP001221413"/>
    </source>
</evidence>
<feature type="domain" description="Ubiquitin-like" evidence="3">
    <location>
        <begin position="458"/>
        <end position="541"/>
    </location>
</feature>
<comment type="caution">
    <text evidence="4">The sequence shown here is derived from an EMBL/GenBank/DDBJ whole genome shotgun (WGS) entry which is preliminary data.</text>
</comment>
<feature type="region of interest" description="Disordered" evidence="1">
    <location>
        <begin position="104"/>
        <end position="129"/>
    </location>
</feature>
<dbReference type="Pfam" id="PF00240">
    <property type="entry name" value="ubiquitin"/>
    <property type="match status" value="1"/>
</dbReference>
<reference evidence="4" key="1">
    <citation type="submission" date="2023-01" db="EMBL/GenBank/DDBJ databases">
        <title>The chitinases involved in constricting ring structure development in the nematode-trapping fungus Drechslerella dactyloides.</title>
        <authorList>
            <person name="Wang R."/>
            <person name="Zhang L."/>
            <person name="Tang P."/>
            <person name="Li S."/>
            <person name="Liang L."/>
        </authorList>
    </citation>
    <scope>NUCLEOTIDE SEQUENCE</scope>
    <source>
        <strain evidence="4">YMF1.00031</strain>
    </source>
</reference>
<feature type="compositionally biased region" description="Low complexity" evidence="1">
    <location>
        <begin position="556"/>
        <end position="579"/>
    </location>
</feature>
<feature type="transmembrane region" description="Helical" evidence="2">
    <location>
        <begin position="1016"/>
        <end position="1032"/>
    </location>
</feature>
<organism evidence="4 5">
    <name type="scientific">Drechslerella dactyloides</name>
    <name type="common">Nematode-trapping fungus</name>
    <name type="synonym">Arthrobotrys dactyloides</name>
    <dbReference type="NCBI Taxonomy" id="74499"/>
    <lineage>
        <taxon>Eukaryota</taxon>
        <taxon>Fungi</taxon>
        <taxon>Dikarya</taxon>
        <taxon>Ascomycota</taxon>
        <taxon>Pezizomycotina</taxon>
        <taxon>Orbiliomycetes</taxon>
        <taxon>Orbiliales</taxon>
        <taxon>Orbiliaceae</taxon>
        <taxon>Drechslerella</taxon>
    </lineage>
</organism>
<dbReference type="AlphaFoldDB" id="A0AAD6NM18"/>
<evidence type="ECO:0000256" key="1">
    <source>
        <dbReference type="SAM" id="MobiDB-lite"/>
    </source>
</evidence>
<keyword evidence="2" id="KW-1133">Transmembrane helix</keyword>
<keyword evidence="2" id="KW-0472">Membrane</keyword>
<keyword evidence="5" id="KW-1185">Reference proteome</keyword>
<dbReference type="CDD" id="cd17039">
    <property type="entry name" value="Ubl_ubiquitin_like"/>
    <property type="match status" value="1"/>
</dbReference>
<feature type="compositionally biased region" description="Polar residues" evidence="1">
    <location>
        <begin position="661"/>
        <end position="677"/>
    </location>
</feature>